<dbReference type="EMBL" id="RCDD01000002">
    <property type="protein sequence ID" value="RLK59458.1"/>
    <property type="molecule type" value="Genomic_DNA"/>
</dbReference>
<organism evidence="1 2">
    <name type="scientific">Actinokineospora cianjurensis</name>
    <dbReference type="NCBI Taxonomy" id="585224"/>
    <lineage>
        <taxon>Bacteria</taxon>
        <taxon>Bacillati</taxon>
        <taxon>Actinomycetota</taxon>
        <taxon>Actinomycetes</taxon>
        <taxon>Pseudonocardiales</taxon>
        <taxon>Pseudonocardiaceae</taxon>
        <taxon>Actinokineospora</taxon>
    </lineage>
</organism>
<keyword evidence="2" id="KW-1185">Reference proteome</keyword>
<name>A0A421B5D2_9PSEU</name>
<proteinExistence type="predicted"/>
<dbReference type="AlphaFoldDB" id="A0A421B5D2"/>
<comment type="caution">
    <text evidence="1">The sequence shown here is derived from an EMBL/GenBank/DDBJ whole genome shotgun (WGS) entry which is preliminary data.</text>
</comment>
<reference evidence="1 2" key="1">
    <citation type="submission" date="2018-10" db="EMBL/GenBank/DDBJ databases">
        <title>Genomic Encyclopedia of Archaeal and Bacterial Type Strains, Phase II (KMG-II): from individual species to whole genera.</title>
        <authorList>
            <person name="Goeker M."/>
        </authorList>
    </citation>
    <scope>NUCLEOTIDE SEQUENCE [LARGE SCALE GENOMIC DNA]</scope>
    <source>
        <strain evidence="1 2">DSM 45657</strain>
    </source>
</reference>
<dbReference type="RefSeq" id="WP_170224449.1">
    <property type="nucleotide sequence ID" value="NZ_RCDD01000002.1"/>
</dbReference>
<gene>
    <name evidence="1" type="ORF">CLV68_3946</name>
</gene>
<accession>A0A421B5D2</accession>
<evidence type="ECO:0000313" key="1">
    <source>
        <dbReference type="EMBL" id="RLK59458.1"/>
    </source>
</evidence>
<evidence type="ECO:0000313" key="2">
    <source>
        <dbReference type="Proteomes" id="UP000282454"/>
    </source>
</evidence>
<sequence>MLGSLALVVLAGLLAVNGIRDAVAARRVNRPGRRRARAPNGDGRHSR</sequence>
<protein>
    <submittedName>
        <fullName evidence="1">Uncharacterized protein</fullName>
    </submittedName>
</protein>
<dbReference type="Proteomes" id="UP000282454">
    <property type="component" value="Unassembled WGS sequence"/>
</dbReference>